<dbReference type="STRING" id="742743.HMPREF9453_01212"/>
<proteinExistence type="predicted"/>
<dbReference type="eggNOG" id="COG2820">
    <property type="taxonomic scope" value="Bacteria"/>
</dbReference>
<dbReference type="Proteomes" id="UP000003277">
    <property type="component" value="Unassembled WGS sequence"/>
</dbReference>
<dbReference type="EMBL" id="ADLT01000041">
    <property type="protein sequence ID" value="EHO62869.1"/>
    <property type="molecule type" value="Genomic_DNA"/>
</dbReference>
<evidence type="ECO:0000256" key="3">
    <source>
        <dbReference type="ARBA" id="ARBA00048447"/>
    </source>
</evidence>
<feature type="domain" description="Nucleoside phosphorylase" evidence="4">
    <location>
        <begin position="72"/>
        <end position="230"/>
    </location>
</feature>
<dbReference type="PANTHER" id="PTHR43691:SF11">
    <property type="entry name" value="FI09636P-RELATED"/>
    <property type="match status" value="1"/>
</dbReference>
<comment type="caution">
    <text evidence="5">The sequence shown here is derived from an EMBL/GenBank/DDBJ whole genome shotgun (WGS) entry which is preliminary data.</text>
</comment>
<gene>
    <name evidence="5" type="ORF">HMPREF9453_01212</name>
</gene>
<dbReference type="InterPro" id="IPR035994">
    <property type="entry name" value="Nucleoside_phosphorylase_sf"/>
</dbReference>
<organism evidence="5 6">
    <name type="scientific">Dialister succinatiphilus YIT 11850</name>
    <dbReference type="NCBI Taxonomy" id="742743"/>
    <lineage>
        <taxon>Bacteria</taxon>
        <taxon>Bacillati</taxon>
        <taxon>Bacillota</taxon>
        <taxon>Negativicutes</taxon>
        <taxon>Veillonellales</taxon>
        <taxon>Veillonellaceae</taxon>
        <taxon>Dialister</taxon>
    </lineage>
</organism>
<dbReference type="PATRIC" id="fig|742743.3.peg.1233"/>
<dbReference type="Gene3D" id="3.40.50.1580">
    <property type="entry name" value="Nucleoside phosphorylase domain"/>
    <property type="match status" value="1"/>
</dbReference>
<comment type="catalytic activity">
    <reaction evidence="3">
        <text>uridine + phosphate = alpha-D-ribose 1-phosphate + uracil</text>
        <dbReference type="Rhea" id="RHEA:24388"/>
        <dbReference type="ChEBI" id="CHEBI:16704"/>
        <dbReference type="ChEBI" id="CHEBI:17568"/>
        <dbReference type="ChEBI" id="CHEBI:43474"/>
        <dbReference type="ChEBI" id="CHEBI:57720"/>
        <dbReference type="EC" id="2.4.2.3"/>
    </reaction>
</comment>
<dbReference type="AlphaFoldDB" id="H1D0S4"/>
<evidence type="ECO:0000313" key="6">
    <source>
        <dbReference type="Proteomes" id="UP000003277"/>
    </source>
</evidence>
<evidence type="ECO:0000259" key="4">
    <source>
        <dbReference type="Pfam" id="PF01048"/>
    </source>
</evidence>
<evidence type="ECO:0000256" key="1">
    <source>
        <dbReference type="ARBA" id="ARBA00011888"/>
    </source>
</evidence>
<dbReference type="EC" id="2.4.2.3" evidence="1"/>
<dbReference type="Pfam" id="PF01048">
    <property type="entry name" value="PNP_UDP_1"/>
    <property type="match status" value="1"/>
</dbReference>
<dbReference type="GO" id="GO:0006152">
    <property type="term" value="P:purine nucleoside catabolic process"/>
    <property type="evidence" value="ECO:0007669"/>
    <property type="project" value="TreeGrafter"/>
</dbReference>
<dbReference type="PANTHER" id="PTHR43691">
    <property type="entry name" value="URIDINE PHOSPHORYLASE"/>
    <property type="match status" value="1"/>
</dbReference>
<accession>H1D0S4</accession>
<keyword evidence="6" id="KW-1185">Reference proteome</keyword>
<dbReference type="RefSeq" id="WP_008859706.1">
    <property type="nucleotide sequence ID" value="NZ_JH591188.1"/>
</dbReference>
<dbReference type="SUPFAM" id="SSF53167">
    <property type="entry name" value="Purine and uridine phosphorylases"/>
    <property type="match status" value="1"/>
</dbReference>
<evidence type="ECO:0000256" key="2">
    <source>
        <dbReference type="ARBA" id="ARBA00021980"/>
    </source>
</evidence>
<name>H1D0S4_9FIRM</name>
<protein>
    <recommendedName>
        <fullName evidence="2">Uridine phosphorylase</fullName>
        <ecNumber evidence="1">2.4.2.3</ecNumber>
    </recommendedName>
</protein>
<dbReference type="GO" id="GO:0004850">
    <property type="term" value="F:uridine phosphorylase activity"/>
    <property type="evidence" value="ECO:0007669"/>
    <property type="project" value="UniProtKB-EC"/>
</dbReference>
<reference evidence="5 6" key="1">
    <citation type="submission" date="2011-11" db="EMBL/GenBank/DDBJ databases">
        <title>The Genome Sequence of Dialister succinatiphilus YIT 11850.</title>
        <authorList>
            <consortium name="The Broad Institute Genome Sequencing Platform"/>
            <person name="Earl A."/>
            <person name="Ward D."/>
            <person name="Feldgarden M."/>
            <person name="Gevers D."/>
            <person name="Morotomi M."/>
            <person name="Young S.K."/>
            <person name="Zeng Q."/>
            <person name="Gargeya S."/>
            <person name="Fitzgerald M."/>
            <person name="Haas B."/>
            <person name="Abouelleil A."/>
            <person name="Alvarado L."/>
            <person name="Arachchi H.M."/>
            <person name="Berlin A."/>
            <person name="Brown A."/>
            <person name="Chapman S.B."/>
            <person name="Dunbar C."/>
            <person name="Gearin G."/>
            <person name="Goldberg J."/>
            <person name="Griggs A."/>
            <person name="Gujja S."/>
            <person name="Heiman D."/>
            <person name="Howarth C."/>
            <person name="Lui A."/>
            <person name="MacDonald P.J.P."/>
            <person name="Montmayeur A."/>
            <person name="Murphy C."/>
            <person name="Neiman D."/>
            <person name="Pearson M."/>
            <person name="Priest M."/>
            <person name="Roberts A."/>
            <person name="Saif S."/>
            <person name="Shea T."/>
            <person name="Sisk P."/>
            <person name="Stolte C."/>
            <person name="Sykes S."/>
            <person name="Wortman J."/>
            <person name="Nusbaum C."/>
            <person name="Birren B."/>
        </authorList>
    </citation>
    <scope>NUCLEOTIDE SEQUENCE [LARGE SCALE GENOMIC DNA]</scope>
    <source>
        <strain evidence="5 6">YIT 11850</strain>
    </source>
</reference>
<dbReference type="GO" id="GO:0005829">
    <property type="term" value="C:cytosol"/>
    <property type="evidence" value="ECO:0007669"/>
    <property type="project" value="TreeGrafter"/>
</dbReference>
<sequence length="252" mass="28301">MNTSPIPLAEFSREEGLISPDFEHLPLTLPRRCLMAFLGEKRIAAFAEKRGGKVLGTFLSLTKPFPLYEVPGEKEPLLLVQAPAGAPAAVLIEDRLFAYGAEKVLAIGCCGSLADIPENCFFPIEKALRDEGTSYHYLPPSRFIELDKEPLLHLKDYFRKKNLPFSPAVTWTSDGFFRETEEKIRRRRQEGCSLVDMEASALAACARYRGKEFAEIMFTADTLSSLTHDQRRWGKESRNAALLLGMEALEEI</sequence>
<evidence type="ECO:0000313" key="5">
    <source>
        <dbReference type="EMBL" id="EHO62869.1"/>
    </source>
</evidence>
<dbReference type="HOGENOM" id="CLU_068457_1_1_9"/>
<dbReference type="GO" id="GO:0004731">
    <property type="term" value="F:purine-nucleoside phosphorylase activity"/>
    <property type="evidence" value="ECO:0007669"/>
    <property type="project" value="TreeGrafter"/>
</dbReference>
<dbReference type="CDD" id="cd09007">
    <property type="entry name" value="NP-I_spr0068"/>
    <property type="match status" value="1"/>
</dbReference>
<dbReference type="OrthoDB" id="7945729at2"/>
<dbReference type="InterPro" id="IPR000845">
    <property type="entry name" value="Nucleoside_phosphorylase_d"/>
</dbReference>